<reference evidence="3 4" key="1">
    <citation type="submission" date="2016-03" db="EMBL/GenBank/DDBJ databases">
        <title>Complete genome sequence of a novel chlorpyrifos degrading bacterium, Cupriavidus nantongensis sp. X1.</title>
        <authorList>
            <person name="Fang L."/>
        </authorList>
    </citation>
    <scope>NUCLEOTIDE SEQUENCE [LARGE SCALE GENOMIC DNA]</scope>
    <source>
        <strain evidence="3 4">X1</strain>
    </source>
</reference>
<accession>A0A142JIZ7</accession>
<dbReference type="KEGG" id="cnan:A2G96_10055"/>
<dbReference type="InterPro" id="IPR040782">
    <property type="entry name" value="KfrB"/>
</dbReference>
<dbReference type="EMBL" id="CP014844">
    <property type="protein sequence ID" value="AMR78059.1"/>
    <property type="molecule type" value="Genomic_DNA"/>
</dbReference>
<feature type="domain" description="KfrB" evidence="2">
    <location>
        <begin position="247"/>
        <end position="297"/>
    </location>
</feature>
<keyword evidence="1" id="KW-1133">Transmembrane helix</keyword>
<feature type="transmembrane region" description="Helical" evidence="1">
    <location>
        <begin position="51"/>
        <end position="73"/>
    </location>
</feature>
<evidence type="ECO:0000313" key="4">
    <source>
        <dbReference type="Proteomes" id="UP000075238"/>
    </source>
</evidence>
<evidence type="ECO:0000256" key="1">
    <source>
        <dbReference type="SAM" id="Phobius"/>
    </source>
</evidence>
<feature type="transmembrane region" description="Helical" evidence="1">
    <location>
        <begin position="93"/>
        <end position="120"/>
    </location>
</feature>
<keyword evidence="4" id="KW-1185">Reference proteome</keyword>
<name>A0A142JIZ7_9BURK</name>
<dbReference type="RefSeq" id="WP_062798894.1">
    <property type="nucleotide sequence ID" value="NZ_CP014844.1"/>
</dbReference>
<dbReference type="AlphaFoldDB" id="A0A142JIZ7"/>
<keyword evidence="1" id="KW-0812">Transmembrane</keyword>
<sequence length="315" mass="33084">MSGMFERLRAEAERVSEANKMALLHTKGRGNLDLVDKFSGRAAQQRIQTGGILVSGGSFLGMAGVAMANQAAALGASGLLASASTAMAGLGTVAVGTAVLPAVTVATLGASVAGLAVVAASKLMRVNMDKGFAFADALQQGDKEQLQSLGKANLGLGDWIKGARNLLVDSFKQQGKLEAKHNLPAKTYDAAFEYEMEDLFGDAEDSRLGKQGLVERVASEIWDKHGIVVTDDKVHACLGKTRGNDSTYGKILGIDKDRGVVIQSIGRGQATIHNLKDFAVEPKLGAEMMVSYRSGQMLNTPAKDMSRSVGSDLGR</sequence>
<dbReference type="Proteomes" id="UP000075238">
    <property type="component" value="Chromosome 1"/>
</dbReference>
<evidence type="ECO:0000313" key="3">
    <source>
        <dbReference type="EMBL" id="AMR78059.1"/>
    </source>
</evidence>
<dbReference type="STRING" id="1796606.A2G96_10055"/>
<keyword evidence="1" id="KW-0472">Membrane</keyword>
<gene>
    <name evidence="3" type="ORF">A2G96_10055</name>
</gene>
<proteinExistence type="predicted"/>
<protein>
    <recommendedName>
        <fullName evidence="2">KfrB domain-containing protein</fullName>
    </recommendedName>
</protein>
<dbReference type="Pfam" id="PF18790">
    <property type="entry name" value="KfrB"/>
    <property type="match status" value="1"/>
</dbReference>
<evidence type="ECO:0000259" key="2">
    <source>
        <dbReference type="Pfam" id="PF18790"/>
    </source>
</evidence>
<organism evidence="3 4">
    <name type="scientific">Cupriavidus nantongensis</name>
    <dbReference type="NCBI Taxonomy" id="1796606"/>
    <lineage>
        <taxon>Bacteria</taxon>
        <taxon>Pseudomonadati</taxon>
        <taxon>Pseudomonadota</taxon>
        <taxon>Betaproteobacteria</taxon>
        <taxon>Burkholderiales</taxon>
        <taxon>Burkholderiaceae</taxon>
        <taxon>Cupriavidus</taxon>
    </lineage>
</organism>